<comment type="similarity">
    <text evidence="1 5">Belongs to the TCP-1 chaperonin family.</text>
</comment>
<evidence type="ECO:0008006" key="9">
    <source>
        <dbReference type="Google" id="ProtNLM"/>
    </source>
</evidence>
<dbReference type="GO" id="GO:0140662">
    <property type="term" value="F:ATP-dependent protein folding chaperone"/>
    <property type="evidence" value="ECO:0007669"/>
    <property type="project" value="InterPro"/>
</dbReference>
<evidence type="ECO:0000256" key="1">
    <source>
        <dbReference type="ARBA" id="ARBA00008020"/>
    </source>
</evidence>
<evidence type="ECO:0000256" key="3">
    <source>
        <dbReference type="ARBA" id="ARBA00022840"/>
    </source>
</evidence>
<feature type="compositionally biased region" description="Pro residues" evidence="6">
    <location>
        <begin position="1"/>
        <end position="12"/>
    </location>
</feature>
<accession>A0AAV9DD13</accession>
<keyword evidence="8" id="KW-1185">Reference proteome</keyword>
<evidence type="ECO:0000313" key="8">
    <source>
        <dbReference type="Proteomes" id="UP001180020"/>
    </source>
</evidence>
<comment type="caution">
    <text evidence="7">The sequence shown here is derived from an EMBL/GenBank/DDBJ whole genome shotgun (WGS) entry which is preliminary data.</text>
</comment>
<proteinExistence type="inferred from homology"/>
<reference evidence="7" key="2">
    <citation type="submission" date="2023-06" db="EMBL/GenBank/DDBJ databases">
        <authorList>
            <person name="Ma L."/>
            <person name="Liu K.-W."/>
            <person name="Li Z."/>
            <person name="Hsiao Y.-Y."/>
            <person name="Qi Y."/>
            <person name="Fu T."/>
            <person name="Tang G."/>
            <person name="Zhang D."/>
            <person name="Sun W.-H."/>
            <person name="Liu D.-K."/>
            <person name="Li Y."/>
            <person name="Chen G.-Z."/>
            <person name="Liu X.-D."/>
            <person name="Liao X.-Y."/>
            <person name="Jiang Y.-T."/>
            <person name="Yu X."/>
            <person name="Hao Y."/>
            <person name="Huang J."/>
            <person name="Zhao X.-W."/>
            <person name="Ke S."/>
            <person name="Chen Y.-Y."/>
            <person name="Wu W.-L."/>
            <person name="Hsu J.-L."/>
            <person name="Lin Y.-F."/>
            <person name="Huang M.-D."/>
            <person name="Li C.-Y."/>
            <person name="Huang L."/>
            <person name="Wang Z.-W."/>
            <person name="Zhao X."/>
            <person name="Zhong W.-Y."/>
            <person name="Peng D.-H."/>
            <person name="Ahmad S."/>
            <person name="Lan S."/>
            <person name="Zhang J.-S."/>
            <person name="Tsai W.-C."/>
            <person name="Van De Peer Y."/>
            <person name="Liu Z.-J."/>
        </authorList>
    </citation>
    <scope>NUCLEOTIDE SEQUENCE</scope>
    <source>
        <strain evidence="7">CP</strain>
        <tissue evidence="7">Leaves</tissue>
    </source>
</reference>
<feature type="compositionally biased region" description="Low complexity" evidence="6">
    <location>
        <begin position="132"/>
        <end position="150"/>
    </location>
</feature>
<dbReference type="PROSITE" id="PS00750">
    <property type="entry name" value="TCP1_1"/>
    <property type="match status" value="1"/>
</dbReference>
<dbReference type="SUPFAM" id="SSF48592">
    <property type="entry name" value="GroEL equatorial domain-like"/>
    <property type="match status" value="1"/>
</dbReference>
<dbReference type="AlphaFoldDB" id="A0AAV9DD13"/>
<dbReference type="Gene3D" id="1.10.560.10">
    <property type="entry name" value="GroEL-like equatorial domain"/>
    <property type="match status" value="1"/>
</dbReference>
<dbReference type="PRINTS" id="PR00304">
    <property type="entry name" value="TCOMPLEXTCP1"/>
</dbReference>
<protein>
    <recommendedName>
        <fullName evidence="9">T-complex protein 1 subunit delta</fullName>
    </recommendedName>
</protein>
<evidence type="ECO:0000313" key="7">
    <source>
        <dbReference type="EMBL" id="KAK1298796.1"/>
    </source>
</evidence>
<dbReference type="InterPro" id="IPR027413">
    <property type="entry name" value="GROEL-like_equatorial_sf"/>
</dbReference>
<evidence type="ECO:0000256" key="5">
    <source>
        <dbReference type="RuleBase" id="RU004187"/>
    </source>
</evidence>
<name>A0AAV9DD13_ACOCL</name>
<dbReference type="InterPro" id="IPR002194">
    <property type="entry name" value="Chaperonin_TCP-1_CS"/>
</dbReference>
<reference evidence="7" key="1">
    <citation type="journal article" date="2023" name="Nat. Commun.">
        <title>Diploid and tetraploid genomes of Acorus and the evolution of monocots.</title>
        <authorList>
            <person name="Ma L."/>
            <person name="Liu K.W."/>
            <person name="Li Z."/>
            <person name="Hsiao Y.Y."/>
            <person name="Qi Y."/>
            <person name="Fu T."/>
            <person name="Tang G.D."/>
            <person name="Zhang D."/>
            <person name="Sun W.H."/>
            <person name="Liu D.K."/>
            <person name="Li Y."/>
            <person name="Chen G.Z."/>
            <person name="Liu X.D."/>
            <person name="Liao X.Y."/>
            <person name="Jiang Y.T."/>
            <person name="Yu X."/>
            <person name="Hao Y."/>
            <person name="Huang J."/>
            <person name="Zhao X.W."/>
            <person name="Ke S."/>
            <person name="Chen Y.Y."/>
            <person name="Wu W.L."/>
            <person name="Hsu J.L."/>
            <person name="Lin Y.F."/>
            <person name="Huang M.D."/>
            <person name="Li C.Y."/>
            <person name="Huang L."/>
            <person name="Wang Z.W."/>
            <person name="Zhao X."/>
            <person name="Zhong W.Y."/>
            <person name="Peng D.H."/>
            <person name="Ahmad S."/>
            <person name="Lan S."/>
            <person name="Zhang J.S."/>
            <person name="Tsai W.C."/>
            <person name="Van de Peer Y."/>
            <person name="Liu Z.J."/>
        </authorList>
    </citation>
    <scope>NUCLEOTIDE SEQUENCE</scope>
    <source>
        <strain evidence="7">CP</strain>
    </source>
</reference>
<evidence type="ECO:0000256" key="2">
    <source>
        <dbReference type="ARBA" id="ARBA00022741"/>
    </source>
</evidence>
<evidence type="ECO:0000256" key="6">
    <source>
        <dbReference type="SAM" id="MobiDB-lite"/>
    </source>
</evidence>
<keyword evidence="4 5" id="KW-0143">Chaperone</keyword>
<sequence length="150" mass="15277">MAAVVAPPPPSAAPGGGGSSSRTESYVDTKRKDDVRIANITAARSVADAVRTSLGPRGMDKMIASPNGDVVITNDGATILNRMEVLQPAAKMLVDLSKSQDATAGDGTTTVVVLAGALLKHCLPLFSPPASTPRSSPTPSTSSPSRPLRS</sequence>
<evidence type="ECO:0000256" key="4">
    <source>
        <dbReference type="ARBA" id="ARBA00023186"/>
    </source>
</evidence>
<keyword evidence="3 5" id="KW-0067">ATP-binding</keyword>
<dbReference type="Proteomes" id="UP001180020">
    <property type="component" value="Unassembled WGS sequence"/>
</dbReference>
<keyword evidence="2 5" id="KW-0547">Nucleotide-binding</keyword>
<feature type="region of interest" description="Disordered" evidence="6">
    <location>
        <begin position="126"/>
        <end position="150"/>
    </location>
</feature>
<organism evidence="7 8">
    <name type="scientific">Acorus calamus</name>
    <name type="common">Sweet flag</name>
    <dbReference type="NCBI Taxonomy" id="4465"/>
    <lineage>
        <taxon>Eukaryota</taxon>
        <taxon>Viridiplantae</taxon>
        <taxon>Streptophyta</taxon>
        <taxon>Embryophyta</taxon>
        <taxon>Tracheophyta</taxon>
        <taxon>Spermatophyta</taxon>
        <taxon>Magnoliopsida</taxon>
        <taxon>Liliopsida</taxon>
        <taxon>Acoraceae</taxon>
        <taxon>Acorus</taxon>
    </lineage>
</organism>
<dbReference type="GO" id="GO:0005524">
    <property type="term" value="F:ATP binding"/>
    <property type="evidence" value="ECO:0007669"/>
    <property type="project" value="UniProtKB-KW"/>
</dbReference>
<dbReference type="GO" id="GO:0051082">
    <property type="term" value="F:unfolded protein binding"/>
    <property type="evidence" value="ECO:0007669"/>
    <property type="project" value="InterPro"/>
</dbReference>
<dbReference type="InterPro" id="IPR002423">
    <property type="entry name" value="Cpn60/GroEL/TCP-1"/>
</dbReference>
<dbReference type="PROSITE" id="PS00995">
    <property type="entry name" value="TCP1_3"/>
    <property type="match status" value="1"/>
</dbReference>
<dbReference type="InterPro" id="IPR017998">
    <property type="entry name" value="Chaperone_TCP-1"/>
</dbReference>
<gene>
    <name evidence="7" type="ORF">QJS10_CPB14g00270</name>
</gene>
<dbReference type="GO" id="GO:0016887">
    <property type="term" value="F:ATP hydrolysis activity"/>
    <property type="evidence" value="ECO:0007669"/>
    <property type="project" value="InterPro"/>
</dbReference>
<feature type="region of interest" description="Disordered" evidence="6">
    <location>
        <begin position="1"/>
        <end position="30"/>
    </location>
</feature>
<dbReference type="Pfam" id="PF00118">
    <property type="entry name" value="Cpn60_TCP1"/>
    <property type="match status" value="1"/>
</dbReference>
<dbReference type="PANTHER" id="PTHR11353">
    <property type="entry name" value="CHAPERONIN"/>
    <property type="match status" value="1"/>
</dbReference>
<dbReference type="EMBL" id="JAUJYO010000014">
    <property type="protein sequence ID" value="KAK1298796.1"/>
    <property type="molecule type" value="Genomic_DNA"/>
</dbReference>